<keyword evidence="3" id="KW-0677">Repeat</keyword>
<dbReference type="EC" id="5.2.1.8" evidence="2 7"/>
<organism evidence="11 12">
    <name type="scientific">Artemia franciscana</name>
    <name type="common">Brine shrimp</name>
    <name type="synonym">Artemia sanfranciscana</name>
    <dbReference type="NCBI Taxonomy" id="6661"/>
    <lineage>
        <taxon>Eukaryota</taxon>
        <taxon>Metazoa</taxon>
        <taxon>Ecdysozoa</taxon>
        <taxon>Arthropoda</taxon>
        <taxon>Crustacea</taxon>
        <taxon>Branchiopoda</taxon>
        <taxon>Anostraca</taxon>
        <taxon>Artemiidae</taxon>
        <taxon>Artemia</taxon>
    </lineage>
</organism>
<dbReference type="FunFam" id="1.25.40.10:FF:000008">
    <property type="entry name" value="Peptidylprolyl isomerase"/>
    <property type="match status" value="1"/>
</dbReference>
<dbReference type="EMBL" id="JAVRJZ010000012">
    <property type="protein sequence ID" value="KAK2715321.1"/>
    <property type="molecule type" value="Genomic_DNA"/>
</dbReference>
<keyword evidence="6 7" id="KW-0413">Isomerase</keyword>
<evidence type="ECO:0000256" key="4">
    <source>
        <dbReference type="ARBA" id="ARBA00022803"/>
    </source>
</evidence>
<dbReference type="InterPro" id="IPR019734">
    <property type="entry name" value="TPR_rpt"/>
</dbReference>
<evidence type="ECO:0000256" key="2">
    <source>
        <dbReference type="ARBA" id="ARBA00013194"/>
    </source>
</evidence>
<reference evidence="11" key="1">
    <citation type="submission" date="2023-07" db="EMBL/GenBank/DDBJ databases">
        <title>Chromosome-level genome assembly of Artemia franciscana.</title>
        <authorList>
            <person name="Jo E."/>
        </authorList>
    </citation>
    <scope>NUCLEOTIDE SEQUENCE</scope>
    <source>
        <tissue evidence="11">Whole body</tissue>
    </source>
</reference>
<evidence type="ECO:0000256" key="9">
    <source>
        <dbReference type="SAM" id="MobiDB-lite"/>
    </source>
</evidence>
<dbReference type="EMBL" id="JAVRJZ010000012">
    <property type="protein sequence ID" value="KAK2715322.1"/>
    <property type="molecule type" value="Genomic_DNA"/>
</dbReference>
<keyword evidence="4 8" id="KW-0802">TPR repeat</keyword>
<evidence type="ECO:0000259" key="10">
    <source>
        <dbReference type="PROSITE" id="PS50059"/>
    </source>
</evidence>
<dbReference type="InterPro" id="IPR050754">
    <property type="entry name" value="FKBP4/5/8-like"/>
</dbReference>
<dbReference type="Proteomes" id="UP001187531">
    <property type="component" value="Unassembled WGS sequence"/>
</dbReference>
<sequence length="554" mass="62658">MATEDSMDVTIGQSNSTMSSQDLIVPGAGAIDITPNVDGGVLKEILREGVGDDGPFEGEQVFVHYLGQLPDGTKFDSSRDRGDKFDFVLGKGRVIKAWDLGVATMKRGEVARFFCRSDYAYGETGSPPRIPPNATLVFEVELFDWKMEDISKAKDEGILRRTLKKGEGYTSPNEGALVNIHIVGRHNDIQFDDRSVQFNIGEGSEQDIPDGIEVALEKFKKGEKSLVKLSPAYGFGSKPMEKFNLPPNADLEYEVELKSFEKAKESWEFDVEEKIEQAKIFKDKGTQYFKEGKYSLASKQYSKIVSFLEFEKTLKDEKLKEKDQLLLAAHLNVSMCALKMENHIEARDSATKALEIDSENEKGLFRRGMAHSALAEPELALRDFEKIVSKDPNNKAALNQIAICKAKIKELTQREKQLYSNIFRKMAEQDKLACGNNSWSCGWWDDKQRGVNLDVDLKKVEREKQQELEMAKAQRRKEIAALRQRTQEIKKAREEAKRREEEAKRLEEESEQKVETFPENSNPPLSNCGVVEKSDEKQNEDVEGEEPSGKLTNV</sequence>
<dbReference type="InterPro" id="IPR011990">
    <property type="entry name" value="TPR-like_helical_dom_sf"/>
</dbReference>
<evidence type="ECO:0000256" key="7">
    <source>
        <dbReference type="PROSITE-ProRule" id="PRU00277"/>
    </source>
</evidence>
<feature type="repeat" description="TPR" evidence="8">
    <location>
        <begin position="361"/>
        <end position="394"/>
    </location>
</feature>
<protein>
    <recommendedName>
        <fullName evidence="2 7">peptidylprolyl isomerase</fullName>
        <ecNumber evidence="2 7">5.2.1.8</ecNumber>
    </recommendedName>
</protein>
<evidence type="ECO:0000256" key="1">
    <source>
        <dbReference type="ARBA" id="ARBA00000971"/>
    </source>
</evidence>
<dbReference type="SUPFAM" id="SSF48452">
    <property type="entry name" value="TPR-like"/>
    <property type="match status" value="1"/>
</dbReference>
<dbReference type="PROSITE" id="PS50059">
    <property type="entry name" value="FKBP_PPIASE"/>
    <property type="match status" value="2"/>
</dbReference>
<comment type="catalytic activity">
    <reaction evidence="1 7">
        <text>[protein]-peptidylproline (omega=180) = [protein]-peptidylproline (omega=0)</text>
        <dbReference type="Rhea" id="RHEA:16237"/>
        <dbReference type="Rhea" id="RHEA-COMP:10747"/>
        <dbReference type="Rhea" id="RHEA-COMP:10748"/>
        <dbReference type="ChEBI" id="CHEBI:83833"/>
        <dbReference type="ChEBI" id="CHEBI:83834"/>
        <dbReference type="EC" id="5.2.1.8"/>
    </reaction>
</comment>
<dbReference type="PANTHER" id="PTHR46512:SF9">
    <property type="entry name" value="PEPTIDYLPROLYL ISOMERASE"/>
    <property type="match status" value="1"/>
</dbReference>
<feature type="domain" description="PPIase FKBP-type" evidence="10">
    <location>
        <begin position="175"/>
        <end position="261"/>
    </location>
</feature>
<dbReference type="SMART" id="SM00028">
    <property type="entry name" value="TPR"/>
    <property type="match status" value="3"/>
</dbReference>
<evidence type="ECO:0000313" key="11">
    <source>
        <dbReference type="EMBL" id="KAK2715321.1"/>
    </source>
</evidence>
<evidence type="ECO:0000256" key="6">
    <source>
        <dbReference type="ARBA" id="ARBA00023235"/>
    </source>
</evidence>
<accession>A0AA88HZM0</accession>
<dbReference type="Gene3D" id="3.10.50.40">
    <property type="match status" value="2"/>
</dbReference>
<feature type="domain" description="PPIase FKBP-type" evidence="10">
    <location>
        <begin position="58"/>
        <end position="146"/>
    </location>
</feature>
<feature type="region of interest" description="Disordered" evidence="9">
    <location>
        <begin position="489"/>
        <end position="554"/>
    </location>
</feature>
<dbReference type="AlphaFoldDB" id="A0AA88HZM0"/>
<gene>
    <name evidence="11" type="ORF">QYM36_010076</name>
</gene>
<evidence type="ECO:0000256" key="5">
    <source>
        <dbReference type="ARBA" id="ARBA00023110"/>
    </source>
</evidence>
<name>A0AA88HZM0_ARTSF</name>
<dbReference type="PANTHER" id="PTHR46512">
    <property type="entry name" value="PEPTIDYLPROLYL ISOMERASE"/>
    <property type="match status" value="1"/>
</dbReference>
<dbReference type="GO" id="GO:0003755">
    <property type="term" value="F:peptidyl-prolyl cis-trans isomerase activity"/>
    <property type="evidence" value="ECO:0007669"/>
    <property type="project" value="UniProtKB-KW"/>
</dbReference>
<dbReference type="SUPFAM" id="SSF54534">
    <property type="entry name" value="FKBP-like"/>
    <property type="match status" value="2"/>
</dbReference>
<dbReference type="FunFam" id="3.10.50.40:FF:000013">
    <property type="entry name" value="Peptidylprolyl isomerase"/>
    <property type="match status" value="1"/>
</dbReference>
<dbReference type="InterPro" id="IPR046357">
    <property type="entry name" value="PPIase_dom_sf"/>
</dbReference>
<evidence type="ECO:0000313" key="12">
    <source>
        <dbReference type="Proteomes" id="UP001187531"/>
    </source>
</evidence>
<evidence type="ECO:0000256" key="8">
    <source>
        <dbReference type="PROSITE-ProRule" id="PRU00339"/>
    </source>
</evidence>
<keyword evidence="5 7" id="KW-0697">Rotamase</keyword>
<dbReference type="InterPro" id="IPR001179">
    <property type="entry name" value="PPIase_FKBP_dom"/>
</dbReference>
<proteinExistence type="predicted"/>
<dbReference type="PROSITE" id="PS50005">
    <property type="entry name" value="TPR"/>
    <property type="match status" value="1"/>
</dbReference>
<dbReference type="Gene3D" id="1.25.40.10">
    <property type="entry name" value="Tetratricopeptide repeat domain"/>
    <property type="match status" value="1"/>
</dbReference>
<keyword evidence="12" id="KW-1185">Reference proteome</keyword>
<feature type="compositionally biased region" description="Basic and acidic residues" evidence="9">
    <location>
        <begin position="489"/>
        <end position="516"/>
    </location>
</feature>
<comment type="caution">
    <text evidence="11">The sequence shown here is derived from an EMBL/GenBank/DDBJ whole genome shotgun (WGS) entry which is preliminary data.</text>
</comment>
<evidence type="ECO:0000256" key="3">
    <source>
        <dbReference type="ARBA" id="ARBA00022737"/>
    </source>
</evidence>
<dbReference type="Pfam" id="PF00254">
    <property type="entry name" value="FKBP_C"/>
    <property type="match status" value="2"/>
</dbReference>
<dbReference type="FunFam" id="3.10.50.40:FF:000056">
    <property type="entry name" value="Peptidylprolyl isomerase"/>
    <property type="match status" value="1"/>
</dbReference>